<dbReference type="InterPro" id="IPR007658">
    <property type="entry name" value="DUF594"/>
</dbReference>
<dbReference type="PANTHER" id="PTHR31325">
    <property type="entry name" value="OS01G0798800 PROTEIN-RELATED"/>
    <property type="match status" value="1"/>
</dbReference>
<protein>
    <recommendedName>
        <fullName evidence="3">DUF4220 domain-containing protein</fullName>
    </recommendedName>
</protein>
<gene>
    <name evidence="1" type="ORF">BAE44_0002536</name>
</gene>
<dbReference type="AlphaFoldDB" id="A0A1E5WGC6"/>
<name>A0A1E5WGC6_9POAL</name>
<evidence type="ECO:0000313" key="1">
    <source>
        <dbReference type="EMBL" id="OEL36446.1"/>
    </source>
</evidence>
<dbReference type="OrthoDB" id="659172at2759"/>
<reference evidence="1 2" key="1">
    <citation type="submission" date="2016-09" db="EMBL/GenBank/DDBJ databases">
        <title>The draft genome of Dichanthelium oligosanthes: A C3 panicoid grass species.</title>
        <authorList>
            <person name="Studer A.J."/>
            <person name="Schnable J.C."/>
            <person name="Brutnell T.P."/>
        </authorList>
    </citation>
    <scope>NUCLEOTIDE SEQUENCE [LARGE SCALE GENOMIC DNA]</scope>
    <source>
        <strain evidence="2">cv. Kellogg 1175</strain>
        <tissue evidence="1">Leaf</tissue>
    </source>
</reference>
<organism evidence="1 2">
    <name type="scientific">Dichanthelium oligosanthes</name>
    <dbReference type="NCBI Taxonomy" id="888268"/>
    <lineage>
        <taxon>Eukaryota</taxon>
        <taxon>Viridiplantae</taxon>
        <taxon>Streptophyta</taxon>
        <taxon>Embryophyta</taxon>
        <taxon>Tracheophyta</taxon>
        <taxon>Spermatophyta</taxon>
        <taxon>Magnoliopsida</taxon>
        <taxon>Liliopsida</taxon>
        <taxon>Poales</taxon>
        <taxon>Poaceae</taxon>
        <taxon>PACMAD clade</taxon>
        <taxon>Panicoideae</taxon>
        <taxon>Panicodae</taxon>
        <taxon>Paniceae</taxon>
        <taxon>Dichantheliinae</taxon>
        <taxon>Dichanthelium</taxon>
    </lineage>
</organism>
<dbReference type="EMBL" id="LWDX02009151">
    <property type="protein sequence ID" value="OEL36446.1"/>
    <property type="molecule type" value="Genomic_DNA"/>
</dbReference>
<accession>A0A1E5WGC6</accession>
<dbReference type="Pfam" id="PF04578">
    <property type="entry name" value="DUF594"/>
    <property type="match status" value="1"/>
</dbReference>
<dbReference type="STRING" id="888268.A0A1E5WGC6"/>
<comment type="caution">
    <text evidence="1">The sequence shown here is derived from an EMBL/GenBank/DDBJ whole genome shotgun (WGS) entry which is preliminary data.</text>
</comment>
<sequence>MSNYMAYLLFVNPEMLMPGARRSLFRAAYVELAGLLKGNPQTGRGETGLTHKVIQLVKSDAQGSSVVHEAWSAAEELMELHKGDEQRIWMVIQGVWVEMLCFSAGRCRGYLHAKSLATGGEYLSYVWLLLLCMGMETLAEKMQRTELYEEHTAAGRTSAGAMATNDQNV</sequence>
<keyword evidence="2" id="KW-1185">Reference proteome</keyword>
<evidence type="ECO:0000313" key="2">
    <source>
        <dbReference type="Proteomes" id="UP000095767"/>
    </source>
</evidence>
<dbReference type="Proteomes" id="UP000095767">
    <property type="component" value="Unassembled WGS sequence"/>
</dbReference>
<proteinExistence type="predicted"/>
<evidence type="ECO:0008006" key="3">
    <source>
        <dbReference type="Google" id="ProtNLM"/>
    </source>
</evidence>